<comment type="caution">
    <text evidence="1">The sequence shown here is derived from an EMBL/GenBank/DDBJ whole genome shotgun (WGS) entry which is preliminary data.</text>
</comment>
<name>A0A0F8Z258_9ZZZZ</name>
<proteinExistence type="predicted"/>
<sequence>MTDPSEHTPGPGIDRCGYLESQIKSAVKHLKIRDHQLEMVQQQLAACRAALAEANAGAAGKLRGELDGLRALVQRTLNYHRRTDSTCTVNDIITDLRAGLVEAALEPYK</sequence>
<gene>
    <name evidence="1" type="ORF">LCGC14_2750290</name>
</gene>
<evidence type="ECO:0000313" key="1">
    <source>
        <dbReference type="EMBL" id="KKK87733.1"/>
    </source>
</evidence>
<protein>
    <submittedName>
        <fullName evidence="1">Uncharacterized protein</fullName>
    </submittedName>
</protein>
<accession>A0A0F8Z258</accession>
<dbReference type="AlphaFoldDB" id="A0A0F8Z258"/>
<organism evidence="1">
    <name type="scientific">marine sediment metagenome</name>
    <dbReference type="NCBI Taxonomy" id="412755"/>
    <lineage>
        <taxon>unclassified sequences</taxon>
        <taxon>metagenomes</taxon>
        <taxon>ecological metagenomes</taxon>
    </lineage>
</organism>
<reference evidence="1" key="1">
    <citation type="journal article" date="2015" name="Nature">
        <title>Complex archaea that bridge the gap between prokaryotes and eukaryotes.</title>
        <authorList>
            <person name="Spang A."/>
            <person name="Saw J.H."/>
            <person name="Jorgensen S.L."/>
            <person name="Zaremba-Niedzwiedzka K."/>
            <person name="Martijn J."/>
            <person name="Lind A.E."/>
            <person name="van Eijk R."/>
            <person name="Schleper C."/>
            <person name="Guy L."/>
            <person name="Ettema T.J."/>
        </authorList>
    </citation>
    <scope>NUCLEOTIDE SEQUENCE</scope>
</reference>
<dbReference type="EMBL" id="LAZR01050270">
    <property type="protein sequence ID" value="KKK87733.1"/>
    <property type="molecule type" value="Genomic_DNA"/>
</dbReference>